<evidence type="ECO:0000313" key="2">
    <source>
        <dbReference type="Proteomes" id="UP000224854"/>
    </source>
</evidence>
<name>A0A2C5XUG4_9HYPO</name>
<dbReference type="Proteomes" id="UP000224854">
    <property type="component" value="Unassembled WGS sequence"/>
</dbReference>
<dbReference type="AlphaFoldDB" id="A0A2C5XUG4"/>
<dbReference type="GO" id="GO:0016410">
    <property type="term" value="F:N-acyltransferase activity"/>
    <property type="evidence" value="ECO:0007669"/>
    <property type="project" value="TreeGrafter"/>
</dbReference>
<dbReference type="EMBL" id="NJEU01002103">
    <property type="protein sequence ID" value="PHH58592.1"/>
    <property type="molecule type" value="Genomic_DNA"/>
</dbReference>
<reference evidence="1 2" key="1">
    <citation type="submission" date="2017-06" db="EMBL/GenBank/DDBJ databases">
        <title>Ant-infecting Ophiocordyceps genomes reveal a high diversity of potential behavioral manipulation genes and a possible major role for enterotoxins.</title>
        <authorList>
            <person name="De Bekker C."/>
            <person name="Evans H.C."/>
            <person name="Brachmann A."/>
            <person name="Hughes D.P."/>
        </authorList>
    </citation>
    <scope>NUCLEOTIDE SEQUENCE [LARGE SCALE GENOMIC DNA]</scope>
    <source>
        <strain evidence="1 2">1348a</strain>
    </source>
</reference>
<protein>
    <submittedName>
        <fullName evidence="1">Uncharacterized protein</fullName>
    </submittedName>
</protein>
<evidence type="ECO:0000313" key="1">
    <source>
        <dbReference type="EMBL" id="PHH58592.1"/>
    </source>
</evidence>
<keyword evidence="2" id="KW-1185">Reference proteome</keyword>
<gene>
    <name evidence="1" type="ORF">CDD82_2872</name>
</gene>
<proteinExistence type="predicted"/>
<sequence>MPPQSLLHLPDGQTYTVAPVFGGVSFRSHVLEATHAHRFPLGWTAALQTAPSSRHGAHHAASFSLATRSRDSLFVSSVSSPSDADFSPAASPSRQAAMMLWVTLYWYFHQPEPSFQDAPAALAPAAANTPPQARPVDDWRVAILPRGLFAAKNLLAKLEHMGLVALDDTAVLAAADPSPRPSLSLHP</sequence>
<dbReference type="PANTHER" id="PTHR31438">
    <property type="entry name" value="LYSINE N-ACYLTRANSFERASE C17G9.06C-RELATED"/>
    <property type="match status" value="1"/>
</dbReference>
<dbReference type="PANTHER" id="PTHR31438:SF1">
    <property type="entry name" value="LYSINE N-ACYLTRANSFERASE C17G9.06C-RELATED"/>
    <property type="match status" value="1"/>
</dbReference>
<dbReference type="OrthoDB" id="448427at2759"/>
<organism evidence="1 2">
    <name type="scientific">Ophiocordyceps australis</name>
    <dbReference type="NCBI Taxonomy" id="1399860"/>
    <lineage>
        <taxon>Eukaryota</taxon>
        <taxon>Fungi</taxon>
        <taxon>Dikarya</taxon>
        <taxon>Ascomycota</taxon>
        <taxon>Pezizomycotina</taxon>
        <taxon>Sordariomycetes</taxon>
        <taxon>Hypocreomycetidae</taxon>
        <taxon>Hypocreales</taxon>
        <taxon>Ophiocordycipitaceae</taxon>
        <taxon>Ophiocordyceps</taxon>
    </lineage>
</organism>
<comment type="caution">
    <text evidence="1">The sequence shown here is derived from an EMBL/GenBank/DDBJ whole genome shotgun (WGS) entry which is preliminary data.</text>
</comment>
<accession>A0A2C5XUG4</accession>